<dbReference type="OrthoDB" id="2859658at2759"/>
<evidence type="ECO:0000256" key="1">
    <source>
        <dbReference type="ARBA" id="ARBA00003917"/>
    </source>
</evidence>
<dbReference type="InterPro" id="IPR019794">
    <property type="entry name" value="Peroxidases_AS"/>
</dbReference>
<organism evidence="10 11">
    <name type="scientific">Scheffersomyces spartinae</name>
    <dbReference type="NCBI Taxonomy" id="45513"/>
    <lineage>
        <taxon>Eukaryota</taxon>
        <taxon>Fungi</taxon>
        <taxon>Dikarya</taxon>
        <taxon>Ascomycota</taxon>
        <taxon>Saccharomycotina</taxon>
        <taxon>Pichiomycetes</taxon>
        <taxon>Debaryomycetaceae</taxon>
        <taxon>Scheffersomyces</taxon>
    </lineage>
</organism>
<evidence type="ECO:0000256" key="8">
    <source>
        <dbReference type="RuleBase" id="RU363051"/>
    </source>
</evidence>
<dbReference type="Proteomes" id="UP000790833">
    <property type="component" value="Unassembled WGS sequence"/>
</dbReference>
<comment type="similarity">
    <text evidence="2">Belongs to the peroxidase family. Cytochrome c peroxidase subfamily.</text>
</comment>
<comment type="function">
    <text evidence="1">Destroys radicals which are normally produced within the cells and which are toxic to biological systems.</text>
</comment>
<evidence type="ECO:0000256" key="4">
    <source>
        <dbReference type="ARBA" id="ARBA00022617"/>
    </source>
</evidence>
<dbReference type="InterPro" id="IPR010255">
    <property type="entry name" value="Haem_peroxidase_sf"/>
</dbReference>
<keyword evidence="11" id="KW-1185">Reference proteome</keyword>
<evidence type="ECO:0000313" key="10">
    <source>
        <dbReference type="EMBL" id="KAG7195662.1"/>
    </source>
</evidence>
<keyword evidence="4" id="KW-0349">Heme</keyword>
<dbReference type="Gene3D" id="1.10.520.10">
    <property type="match status" value="1"/>
</dbReference>
<keyword evidence="5" id="KW-0479">Metal-binding</keyword>
<dbReference type="EMBL" id="JAHMUF010000003">
    <property type="protein sequence ID" value="KAG7195662.1"/>
    <property type="molecule type" value="Genomic_DNA"/>
</dbReference>
<dbReference type="GO" id="GO:0042744">
    <property type="term" value="P:hydrogen peroxide catabolic process"/>
    <property type="evidence" value="ECO:0007669"/>
    <property type="project" value="TreeGrafter"/>
</dbReference>
<keyword evidence="3 8" id="KW-0575">Peroxidase</keyword>
<dbReference type="PROSITE" id="PS50873">
    <property type="entry name" value="PEROXIDASE_4"/>
    <property type="match status" value="1"/>
</dbReference>
<comment type="caution">
    <text evidence="10">The sequence shown here is derived from an EMBL/GenBank/DDBJ whole genome shotgun (WGS) entry which is preliminary data.</text>
</comment>
<protein>
    <recommendedName>
        <fullName evidence="8">Peroxidase</fullName>
        <ecNumber evidence="8">1.11.1.-</ecNumber>
    </recommendedName>
</protein>
<gene>
    <name evidence="10" type="ORF">KQ657_003432</name>
</gene>
<dbReference type="PANTHER" id="PTHR31356:SF36">
    <property type="entry name" value="L-ASCORBATE PEROXIDASE 3"/>
    <property type="match status" value="1"/>
</dbReference>
<name>A0A9P8AK95_9ASCO</name>
<keyword evidence="7" id="KW-0408">Iron</keyword>
<dbReference type="Gene3D" id="1.10.420.10">
    <property type="entry name" value="Peroxidase, domain 2"/>
    <property type="match status" value="1"/>
</dbReference>
<dbReference type="InterPro" id="IPR002207">
    <property type="entry name" value="Peroxidase_I"/>
</dbReference>
<dbReference type="PANTHER" id="PTHR31356">
    <property type="entry name" value="THYLAKOID LUMENAL 29 KDA PROTEIN, CHLOROPLASTIC-RELATED"/>
    <property type="match status" value="1"/>
</dbReference>
<dbReference type="GO" id="GO:0004601">
    <property type="term" value="F:peroxidase activity"/>
    <property type="evidence" value="ECO:0007669"/>
    <property type="project" value="UniProtKB-KW"/>
</dbReference>
<dbReference type="InterPro" id="IPR002016">
    <property type="entry name" value="Haem_peroxidase"/>
</dbReference>
<evidence type="ECO:0000313" key="11">
    <source>
        <dbReference type="Proteomes" id="UP000790833"/>
    </source>
</evidence>
<evidence type="ECO:0000256" key="6">
    <source>
        <dbReference type="ARBA" id="ARBA00023002"/>
    </source>
</evidence>
<feature type="domain" description="Plant heme peroxidase family profile" evidence="9">
    <location>
        <begin position="167"/>
        <end position="424"/>
    </location>
</feature>
<proteinExistence type="inferred from homology"/>
<dbReference type="GeneID" id="66116806"/>
<evidence type="ECO:0000256" key="5">
    <source>
        <dbReference type="ARBA" id="ARBA00022723"/>
    </source>
</evidence>
<evidence type="ECO:0000259" key="9">
    <source>
        <dbReference type="PROSITE" id="PS50873"/>
    </source>
</evidence>
<dbReference type="GO" id="GO:0000302">
    <property type="term" value="P:response to reactive oxygen species"/>
    <property type="evidence" value="ECO:0007669"/>
    <property type="project" value="TreeGrafter"/>
</dbReference>
<dbReference type="Pfam" id="PF00141">
    <property type="entry name" value="peroxidase"/>
    <property type="match status" value="1"/>
</dbReference>
<dbReference type="AlphaFoldDB" id="A0A9P8AK95"/>
<dbReference type="GO" id="GO:0046872">
    <property type="term" value="F:metal ion binding"/>
    <property type="evidence" value="ECO:0007669"/>
    <property type="project" value="UniProtKB-UniRule"/>
</dbReference>
<evidence type="ECO:0000256" key="2">
    <source>
        <dbReference type="ARBA" id="ARBA00005997"/>
    </source>
</evidence>
<dbReference type="GO" id="GO:0020037">
    <property type="term" value="F:heme binding"/>
    <property type="evidence" value="ECO:0007669"/>
    <property type="project" value="UniProtKB-UniRule"/>
</dbReference>
<dbReference type="GO" id="GO:0034599">
    <property type="term" value="P:cellular response to oxidative stress"/>
    <property type="evidence" value="ECO:0007669"/>
    <property type="project" value="InterPro"/>
</dbReference>
<accession>A0A9P8AK95</accession>
<dbReference type="PROSITE" id="PS00436">
    <property type="entry name" value="PEROXIDASE_2"/>
    <property type="match status" value="1"/>
</dbReference>
<dbReference type="PRINTS" id="PR00459">
    <property type="entry name" value="ASPEROXIDASE"/>
</dbReference>
<dbReference type="RefSeq" id="XP_043051207.1">
    <property type="nucleotide sequence ID" value="XM_043194155.1"/>
</dbReference>
<sequence length="424" mass="48169">MVFSMWSVRYPLNLTRFSLIPEKTAYLWDRYAIHASPCILQKLYNGKQLEPGYVFNGIKLSKYEGFNDYLAYKVANEALAEGKNSSPKTLTTFYSSTGELELVENTRKIPSFEAISDVDDVMFTGVEADSDDEQIIRATKFKGQGTSQKHVKEEIKKIFHSAPEYDDGSLAPIILRLSWHCCATFDSNSKTGGSNGSTMRYVPEITDEGNTGLDIARAALEPVKQKFPLITYSDLWTLAGVLALESMCDPVKVAQLNINWMPGRTDCIDNSKVPPNGRLPFAYKDANHVRSTFHRMGFDVPQTVALCGAHCIGRCHKRFSGWEGKWTHNPVLFTNEFFRALINEEWISGIVPETGRQQYYNSDKLLMMLNTDIELTMDSELRFWVEKYANDEKLFFQMFSIAFSKLLELGIERDPITLEIIHSS</sequence>
<dbReference type="InterPro" id="IPR044831">
    <property type="entry name" value="Ccp1-like"/>
</dbReference>
<evidence type="ECO:0000256" key="3">
    <source>
        <dbReference type="ARBA" id="ARBA00022559"/>
    </source>
</evidence>
<dbReference type="PRINTS" id="PR00458">
    <property type="entry name" value="PEROXIDASE"/>
</dbReference>
<dbReference type="EC" id="1.11.1.-" evidence="8"/>
<reference evidence="10" key="1">
    <citation type="submission" date="2021-03" db="EMBL/GenBank/DDBJ databases">
        <authorList>
            <person name="Palmer J.M."/>
        </authorList>
    </citation>
    <scope>NUCLEOTIDE SEQUENCE</scope>
    <source>
        <strain evidence="10">ARV_011</strain>
    </source>
</reference>
<dbReference type="SUPFAM" id="SSF48113">
    <property type="entry name" value="Heme-dependent peroxidases"/>
    <property type="match status" value="1"/>
</dbReference>
<evidence type="ECO:0000256" key="7">
    <source>
        <dbReference type="ARBA" id="ARBA00023004"/>
    </source>
</evidence>
<keyword evidence="6 8" id="KW-0560">Oxidoreductase</keyword>